<name>A0ABQ7JZG3_9FUNG</name>
<dbReference type="Proteomes" id="UP001194696">
    <property type="component" value="Unassembled WGS sequence"/>
</dbReference>
<evidence type="ECO:0000313" key="10">
    <source>
        <dbReference type="Proteomes" id="UP001194696"/>
    </source>
</evidence>
<feature type="region of interest" description="Disordered" evidence="8">
    <location>
        <begin position="46"/>
        <end position="143"/>
    </location>
</feature>
<evidence type="ECO:0000256" key="1">
    <source>
        <dbReference type="ARBA" id="ARBA00018517"/>
    </source>
</evidence>
<accession>A0ABQ7JZG3</accession>
<comment type="catalytic activity">
    <reaction evidence="6">
        <text>a 5'-end (N(7)-methyl 5'-triphosphoguanosine)-ribonucleoside in snRNA + S-adenosyl-L-methionine = a 5'-end (N(2),N(7)-dimethyl 5'-triphosphoguanosine)-ribonucleoside in snRNA + S-adenosyl-L-homocysteine + H(+)</text>
        <dbReference type="Rhea" id="RHEA:78471"/>
        <dbReference type="Rhea" id="RHEA-COMP:19085"/>
        <dbReference type="Rhea" id="RHEA-COMP:19087"/>
        <dbReference type="ChEBI" id="CHEBI:15378"/>
        <dbReference type="ChEBI" id="CHEBI:57856"/>
        <dbReference type="ChEBI" id="CHEBI:59789"/>
        <dbReference type="ChEBI" id="CHEBI:156461"/>
        <dbReference type="ChEBI" id="CHEBI:172880"/>
    </reaction>
    <physiologicalReaction direction="left-to-right" evidence="6">
        <dbReference type="Rhea" id="RHEA:78472"/>
    </physiologicalReaction>
</comment>
<evidence type="ECO:0000256" key="3">
    <source>
        <dbReference type="ARBA" id="ARBA00047418"/>
    </source>
</evidence>
<feature type="compositionally biased region" description="Low complexity" evidence="8">
    <location>
        <begin position="293"/>
        <end position="323"/>
    </location>
</feature>
<sequence length="647" mass="70955">MTKSKTKKRALAAAKAAAAIQSAHTSQGQDNVTRTTAMAISTTKMTASVATDEFGGLSASQKKRMRKQQRRLEVEQQEEEESYQVSTQDMEEHKVESAQGSKRKQKNQKHRLNQNTIASTSTTSASSLTTATATTTTTSKAPTSKATTFGFAASIASMMASFANPIAKIKSSISSSSSPSSTAAPTILAAQITPHEASAESGSGPGSGSESSSDEDEEEVENGDGEGEFPLLFKQIQSRDRLDLSRMQPHTPKPSGKNKRRRETSDSGDSSEEDRKDRDQEKEKKKKKKKAESSGSSSSSSGESSSSSDPDSSSGSESASDSEAAADKNPKKRIKMDARQAYSHQQQSTVNASSRKVRYTSASQLPKTMAKYWAQRYRYFSLYDQGIQMDQEGWYSVTPEKIAAHIAERCASDVIIDAFCGVGGNTIQFALTCHRVIAIDIDPIRLNCARHNARIYGVEDRIEFICGDYMTLLPRLKADVVFLSPPWGGPGYLAQDVFDIKRDIPMDGEHLFNETCKITKNIAYFLPRNSDPDQIGRLATNIPKGSKRLRRLTATASFDNADMQEDEEEEEEAEEVEPSCEIEKNVLNKVCKAWTAYFGDLAIAPEAEEEEVMEDGDDYYAEGGEDVDMPATKGRGGRQEDIDYYCE</sequence>
<dbReference type="InterPro" id="IPR019012">
    <property type="entry name" value="RNA_cap_Gua-N2-MeTrfase"/>
</dbReference>
<dbReference type="SUPFAM" id="SSF53335">
    <property type="entry name" value="S-adenosyl-L-methionine-dependent methyltransferases"/>
    <property type="match status" value="1"/>
</dbReference>
<feature type="compositionally biased region" description="Acidic residues" evidence="8">
    <location>
        <begin position="212"/>
        <end position="227"/>
    </location>
</feature>
<evidence type="ECO:0000256" key="4">
    <source>
        <dbReference type="ARBA" id="ARBA00048740"/>
    </source>
</evidence>
<comment type="catalytic activity">
    <reaction evidence="5">
        <text>a 5'-end (N(2),N(7)-dimethyl 5'-triphosphoguanosine)-ribonucleoside in snRNA + S-adenosyl-L-methionine = a 5'-end (N(2),N(2),N(7)-trimethyl 5'-triphosphoguanosine)-ribonucleoside in snRNA + S-adenosyl-L-homocysteine + H(+)</text>
        <dbReference type="Rhea" id="RHEA:78479"/>
        <dbReference type="Rhea" id="RHEA-COMP:19087"/>
        <dbReference type="Rhea" id="RHEA-COMP:19089"/>
        <dbReference type="ChEBI" id="CHEBI:15378"/>
        <dbReference type="ChEBI" id="CHEBI:57856"/>
        <dbReference type="ChEBI" id="CHEBI:59789"/>
        <dbReference type="ChEBI" id="CHEBI:167623"/>
        <dbReference type="ChEBI" id="CHEBI:172880"/>
    </reaction>
    <physiologicalReaction direction="left-to-right" evidence="5">
        <dbReference type="Rhea" id="RHEA:78480"/>
    </physiologicalReaction>
</comment>
<evidence type="ECO:0000313" key="9">
    <source>
        <dbReference type="EMBL" id="KAG0288147.1"/>
    </source>
</evidence>
<dbReference type="Gene3D" id="3.40.50.150">
    <property type="entry name" value="Vaccinia Virus protein VP39"/>
    <property type="match status" value="1"/>
</dbReference>
<dbReference type="InterPro" id="IPR029063">
    <property type="entry name" value="SAM-dependent_MTases_sf"/>
</dbReference>
<evidence type="ECO:0000256" key="2">
    <source>
        <dbReference type="ARBA" id="ARBA00025783"/>
    </source>
</evidence>
<feature type="region of interest" description="Disordered" evidence="8">
    <location>
        <begin position="170"/>
        <end position="355"/>
    </location>
</feature>
<keyword evidence="10" id="KW-1185">Reference proteome</keyword>
<gene>
    <name evidence="9" type="primary">TGS1</name>
    <name evidence="9" type="ORF">BGZ96_008046</name>
</gene>
<feature type="region of interest" description="Disordered" evidence="8">
    <location>
        <begin position="606"/>
        <end position="647"/>
    </location>
</feature>
<dbReference type="CDD" id="cd02440">
    <property type="entry name" value="AdoMet_MTases"/>
    <property type="match status" value="1"/>
</dbReference>
<comment type="catalytic activity">
    <reaction evidence="4">
        <text>a 5'-end (N(7)-methyl 5'-triphosphoguanosine)-ribonucleoside in snoRNA + S-adenosyl-L-methionine = a 5'-end (N(2),N(7)-dimethyl 5'-triphosphoguanosine)-ribonucleoside in snoRNA + S-adenosyl-L-homocysteine + H(+)</text>
        <dbReference type="Rhea" id="RHEA:78475"/>
        <dbReference type="Rhea" id="RHEA-COMP:19086"/>
        <dbReference type="Rhea" id="RHEA-COMP:19088"/>
        <dbReference type="ChEBI" id="CHEBI:15378"/>
        <dbReference type="ChEBI" id="CHEBI:57856"/>
        <dbReference type="ChEBI" id="CHEBI:59789"/>
        <dbReference type="ChEBI" id="CHEBI:156461"/>
        <dbReference type="ChEBI" id="CHEBI:172880"/>
    </reaction>
    <physiologicalReaction direction="left-to-right" evidence="4">
        <dbReference type="Rhea" id="RHEA:78476"/>
    </physiologicalReaction>
</comment>
<reference evidence="9 10" key="1">
    <citation type="journal article" date="2020" name="Fungal Divers.">
        <title>Resolving the Mortierellaceae phylogeny through synthesis of multi-gene phylogenetics and phylogenomics.</title>
        <authorList>
            <person name="Vandepol N."/>
            <person name="Liber J."/>
            <person name="Desiro A."/>
            <person name="Na H."/>
            <person name="Kennedy M."/>
            <person name="Barry K."/>
            <person name="Grigoriev I.V."/>
            <person name="Miller A.N."/>
            <person name="O'Donnell K."/>
            <person name="Stajich J.E."/>
            <person name="Bonito G."/>
        </authorList>
    </citation>
    <scope>NUCLEOTIDE SEQUENCE [LARGE SCALE GENOMIC DNA]</scope>
    <source>
        <strain evidence="9 10">AD045</strain>
    </source>
</reference>
<proteinExistence type="inferred from homology"/>
<feature type="compositionally biased region" description="Acidic residues" evidence="8">
    <location>
        <begin position="606"/>
        <end position="628"/>
    </location>
</feature>
<evidence type="ECO:0000256" key="8">
    <source>
        <dbReference type="SAM" id="MobiDB-lite"/>
    </source>
</evidence>
<comment type="catalytic activity">
    <reaction evidence="3">
        <text>a 5'-end (N(2),N(7)-dimethyl 5'-triphosphoguanosine)-ribonucleoside in snoRNA + S-adenosyl-L-methionine = a 5'-end (N(2),N(2),N(7)-trimethyl 5'-triphosphoguanosine)-ribonucleoside in snoRNA + S-adenosyl-L-homocysteine + H(+)</text>
        <dbReference type="Rhea" id="RHEA:78507"/>
        <dbReference type="Rhea" id="RHEA-COMP:19088"/>
        <dbReference type="Rhea" id="RHEA-COMP:19090"/>
        <dbReference type="ChEBI" id="CHEBI:15378"/>
        <dbReference type="ChEBI" id="CHEBI:57856"/>
        <dbReference type="ChEBI" id="CHEBI:59789"/>
        <dbReference type="ChEBI" id="CHEBI:167623"/>
        <dbReference type="ChEBI" id="CHEBI:172880"/>
    </reaction>
    <physiologicalReaction direction="left-to-right" evidence="3">
        <dbReference type="Rhea" id="RHEA:78508"/>
    </physiologicalReaction>
</comment>
<dbReference type="PANTHER" id="PTHR14741:SF32">
    <property type="entry name" value="TRIMETHYLGUANOSINE SYNTHASE"/>
    <property type="match status" value="1"/>
</dbReference>
<comment type="caution">
    <text evidence="9">The sequence shown here is derived from an EMBL/GenBank/DDBJ whole genome shotgun (WGS) entry which is preliminary data.</text>
</comment>
<evidence type="ECO:0000256" key="5">
    <source>
        <dbReference type="ARBA" id="ARBA00048763"/>
    </source>
</evidence>
<feature type="compositionally biased region" description="Low complexity" evidence="8">
    <location>
        <begin position="170"/>
        <end position="187"/>
    </location>
</feature>
<dbReference type="Pfam" id="PF09445">
    <property type="entry name" value="Methyltransf_15"/>
    <property type="match status" value="1"/>
</dbReference>
<feature type="compositionally biased region" description="Low complexity" evidence="8">
    <location>
        <begin position="116"/>
        <end position="143"/>
    </location>
</feature>
<evidence type="ECO:0000256" key="6">
    <source>
        <dbReference type="ARBA" id="ARBA00049075"/>
    </source>
</evidence>
<protein>
    <recommendedName>
        <fullName evidence="1">Trimethylguanosine synthase</fullName>
    </recommendedName>
    <alternativeName>
        <fullName evidence="7">Cap-specific guanine-N(2) methyltransferase</fullName>
    </alternativeName>
</protein>
<comment type="similarity">
    <text evidence="2">Belongs to the methyltransferase superfamily. Trimethylguanosine synthase family.</text>
</comment>
<dbReference type="PANTHER" id="PTHR14741">
    <property type="entry name" value="S-ADENOSYLMETHIONINE-DEPENDENT METHYLTRANSFERASE RELATED"/>
    <property type="match status" value="1"/>
</dbReference>
<evidence type="ECO:0000256" key="7">
    <source>
        <dbReference type="ARBA" id="ARBA00049790"/>
    </source>
</evidence>
<feature type="compositionally biased region" description="Basic and acidic residues" evidence="8">
    <location>
        <begin position="273"/>
        <end position="283"/>
    </location>
</feature>
<organism evidence="9 10">
    <name type="scientific">Linnemannia gamsii</name>
    <dbReference type="NCBI Taxonomy" id="64522"/>
    <lineage>
        <taxon>Eukaryota</taxon>
        <taxon>Fungi</taxon>
        <taxon>Fungi incertae sedis</taxon>
        <taxon>Mucoromycota</taxon>
        <taxon>Mortierellomycotina</taxon>
        <taxon>Mortierellomycetes</taxon>
        <taxon>Mortierellales</taxon>
        <taxon>Mortierellaceae</taxon>
        <taxon>Linnemannia</taxon>
    </lineage>
</organism>
<dbReference type="EMBL" id="JAAAIM010000431">
    <property type="protein sequence ID" value="KAG0288147.1"/>
    <property type="molecule type" value="Genomic_DNA"/>
</dbReference>
<feature type="region of interest" description="Disordered" evidence="8">
    <location>
        <begin position="555"/>
        <end position="579"/>
    </location>
</feature>
<feature type="compositionally biased region" description="Acidic residues" evidence="8">
    <location>
        <begin position="562"/>
        <end position="579"/>
    </location>
</feature>
<feature type="compositionally biased region" description="Polar residues" evidence="8">
    <location>
        <begin position="342"/>
        <end position="355"/>
    </location>
</feature>
<feature type="compositionally biased region" description="Basic residues" evidence="8">
    <location>
        <begin position="101"/>
        <end position="112"/>
    </location>
</feature>